<dbReference type="EMBL" id="PYDT01000004">
    <property type="protein sequence ID" value="THU63828.1"/>
    <property type="molecule type" value="Genomic_DNA"/>
</dbReference>
<organism evidence="2 3">
    <name type="scientific">Musa balbisiana</name>
    <name type="common">Banana</name>
    <dbReference type="NCBI Taxonomy" id="52838"/>
    <lineage>
        <taxon>Eukaryota</taxon>
        <taxon>Viridiplantae</taxon>
        <taxon>Streptophyta</taxon>
        <taxon>Embryophyta</taxon>
        <taxon>Tracheophyta</taxon>
        <taxon>Spermatophyta</taxon>
        <taxon>Magnoliopsida</taxon>
        <taxon>Liliopsida</taxon>
        <taxon>Zingiberales</taxon>
        <taxon>Musaceae</taxon>
        <taxon>Musa</taxon>
    </lineage>
</organism>
<gene>
    <name evidence="2" type="ORF">C4D60_Mb01t19960</name>
</gene>
<evidence type="ECO:0000313" key="3">
    <source>
        <dbReference type="Proteomes" id="UP000317650"/>
    </source>
</evidence>
<dbReference type="InterPro" id="IPR039928">
    <property type="entry name" value="LNK"/>
</dbReference>
<evidence type="ECO:0008006" key="4">
    <source>
        <dbReference type="Google" id="ProtNLM"/>
    </source>
</evidence>
<protein>
    <recommendedName>
        <fullName evidence="4">Protein LNK2</fullName>
    </recommendedName>
</protein>
<proteinExistence type="predicted"/>
<dbReference type="AlphaFoldDB" id="A0A4S8JNL0"/>
<feature type="region of interest" description="Disordered" evidence="1">
    <location>
        <begin position="103"/>
        <end position="128"/>
    </location>
</feature>
<dbReference type="GO" id="GO:0006355">
    <property type="term" value="P:regulation of DNA-templated transcription"/>
    <property type="evidence" value="ECO:0007669"/>
    <property type="project" value="InterPro"/>
</dbReference>
<name>A0A4S8JNL0_MUSBA</name>
<sequence>MLPSFMANLPVEILTKVIMIVKNPEIGLLWFYPQVGFIHELFCKGRQLPSFMANLPVEILTKVGESIWAEFPENEDDIVPFPKGAEESTLSILGNYGRKQRNEEASIGLRSSEQSSGSKNNFLESNQDNNSTFITNEELSAAQLDADSWPDLPSLSTALDREYNDPCNRGSLGTHLMLDISEATNIDKMRVQLDGPSEMFGNDKDEKDNESYLDCDWAHIGDIEDLDKIFSGNDSIFGHEMVGNAAEFLSASSDVVNSTIQSIPLPDIPLSKDQHFGLDPSSLHLDELSSGKEIPEDKTADSTLRTGSKYCEAQNLFSDKTTVQRQVRAPADNGQLDSPNLFMFCGDGYAAYPFQHVYMKRNQEKPLSFGHKPLMYFPKSSNALDSPSDMASRQPKMTPQEKIEKLRRRQQIQAMLAIQQQQQQFAHPNTAIDSLVPQVCSSRKQTQESMTTSSAVDGSANKLTSPEQNILFDQEESWRVSTINEDHSLEEMIYYQLQDALGQAGFSFM</sequence>
<feature type="region of interest" description="Disordered" evidence="1">
    <location>
        <begin position="443"/>
        <end position="462"/>
    </location>
</feature>
<dbReference type="PANTHER" id="PTHR33334:SF5">
    <property type="entry name" value="PROTEIN LNK2"/>
    <property type="match status" value="1"/>
</dbReference>
<reference evidence="2 3" key="1">
    <citation type="journal article" date="2019" name="Nat. Plants">
        <title>Genome sequencing of Musa balbisiana reveals subgenome evolution and function divergence in polyploid bananas.</title>
        <authorList>
            <person name="Yao X."/>
        </authorList>
    </citation>
    <scope>NUCLEOTIDE SEQUENCE [LARGE SCALE GENOMIC DNA]</scope>
    <source>
        <strain evidence="3">cv. DH-PKW</strain>
        <tissue evidence="2">Leaves</tissue>
    </source>
</reference>
<dbReference type="STRING" id="52838.A0A4S8JNL0"/>
<keyword evidence="3" id="KW-1185">Reference proteome</keyword>
<dbReference type="GO" id="GO:0007623">
    <property type="term" value="P:circadian rhythm"/>
    <property type="evidence" value="ECO:0007669"/>
    <property type="project" value="InterPro"/>
</dbReference>
<evidence type="ECO:0000256" key="1">
    <source>
        <dbReference type="SAM" id="MobiDB-lite"/>
    </source>
</evidence>
<comment type="caution">
    <text evidence="2">The sequence shown here is derived from an EMBL/GenBank/DDBJ whole genome shotgun (WGS) entry which is preliminary data.</text>
</comment>
<evidence type="ECO:0000313" key="2">
    <source>
        <dbReference type="EMBL" id="THU63828.1"/>
    </source>
</evidence>
<dbReference type="Proteomes" id="UP000317650">
    <property type="component" value="Chromosome 1"/>
</dbReference>
<feature type="compositionally biased region" description="Polar residues" evidence="1">
    <location>
        <begin position="109"/>
        <end position="128"/>
    </location>
</feature>
<dbReference type="PANTHER" id="PTHR33334">
    <property type="entry name" value="PROTEIN LNK1"/>
    <property type="match status" value="1"/>
</dbReference>
<accession>A0A4S8JNL0</accession>